<sequence length="94" mass="10801">MGIRAHIVKEYKIEVGECIGFNYDPEGLGNFLEKFSIRRYADESDNLEIPIEDILNIDLKEIALSQDKAILKSLREACDFYYAKNSGSVKIIWL</sequence>
<dbReference type="OrthoDB" id="1034760at2"/>
<dbReference type="EMBL" id="NXLT01000006">
    <property type="protein sequence ID" value="RDU66484.1"/>
    <property type="molecule type" value="Genomic_DNA"/>
</dbReference>
<reference evidence="1 2" key="1">
    <citation type="submission" date="2018-04" db="EMBL/GenBank/DDBJ databases">
        <title>Novel Campyloabacter and Helicobacter Species and Strains.</title>
        <authorList>
            <person name="Mannion A.J."/>
            <person name="Shen Z."/>
            <person name="Fox J.G."/>
        </authorList>
    </citation>
    <scope>NUCLEOTIDE SEQUENCE [LARGE SCALE GENOMIC DNA]</scope>
    <source>
        <strain evidence="1 2">MIT 12-6600</strain>
    </source>
</reference>
<evidence type="ECO:0000313" key="2">
    <source>
        <dbReference type="Proteomes" id="UP000256514"/>
    </source>
</evidence>
<dbReference type="Proteomes" id="UP000256514">
    <property type="component" value="Unassembled WGS sequence"/>
</dbReference>
<keyword evidence="2" id="KW-1185">Reference proteome</keyword>
<protein>
    <submittedName>
        <fullName evidence="1">Uncharacterized protein</fullName>
    </submittedName>
</protein>
<dbReference type="RefSeq" id="WP_115571438.1">
    <property type="nucleotide sequence ID" value="NZ_NXLT01000006.1"/>
</dbReference>
<comment type="caution">
    <text evidence="1">The sequence shown here is derived from an EMBL/GenBank/DDBJ whole genome shotgun (WGS) entry which is preliminary data.</text>
</comment>
<evidence type="ECO:0000313" key="1">
    <source>
        <dbReference type="EMBL" id="RDU66484.1"/>
    </source>
</evidence>
<gene>
    <name evidence="1" type="ORF">CQA54_07225</name>
</gene>
<proteinExistence type="predicted"/>
<accession>A0A3D8IPE2</accession>
<dbReference type="AlphaFoldDB" id="A0A3D8IPE2"/>
<name>A0A3D8IPE2_9HELI</name>
<organism evidence="1 2">
    <name type="scientific">Helicobacter equorum</name>
    <dbReference type="NCBI Taxonomy" id="361872"/>
    <lineage>
        <taxon>Bacteria</taxon>
        <taxon>Pseudomonadati</taxon>
        <taxon>Campylobacterota</taxon>
        <taxon>Epsilonproteobacteria</taxon>
        <taxon>Campylobacterales</taxon>
        <taxon>Helicobacteraceae</taxon>
        <taxon>Helicobacter</taxon>
    </lineage>
</organism>